<dbReference type="PANTHER" id="PTHR22091">
    <property type="entry name" value="COILED-COIL DOMAIN-CONTAINING PROTEIN 77"/>
    <property type="match status" value="1"/>
</dbReference>
<dbReference type="GeneID" id="100201169"/>
<evidence type="ECO:0000256" key="1">
    <source>
        <dbReference type="SAM" id="Coils"/>
    </source>
</evidence>
<reference evidence="3" key="1">
    <citation type="submission" date="2025-05" db="UniProtKB">
        <authorList>
            <consortium name="RefSeq"/>
        </authorList>
    </citation>
    <scope>NUCLEOTIDE SEQUENCE [LARGE SCALE GENOMIC DNA]</scope>
</reference>
<accession>A0ABM4B842</accession>
<keyword evidence="3" id="KW-1185">Reference proteome</keyword>
<dbReference type="PANTHER" id="PTHR22091:SF1">
    <property type="entry name" value="COILED-COIL DOMAIN-CONTAINING PROTEIN 77"/>
    <property type="match status" value="1"/>
</dbReference>
<feature type="coiled-coil region" evidence="1">
    <location>
        <begin position="333"/>
        <end position="424"/>
    </location>
</feature>
<name>A0ABM4B842_HYDVU</name>
<dbReference type="InterPro" id="IPR037696">
    <property type="entry name" value="CCDC77"/>
</dbReference>
<dbReference type="Proteomes" id="UP001652625">
    <property type="component" value="Chromosome 01"/>
</dbReference>
<evidence type="ECO:0000256" key="2">
    <source>
        <dbReference type="SAM" id="MobiDB-lite"/>
    </source>
</evidence>
<reference evidence="4" key="2">
    <citation type="submission" date="2025-08" db="UniProtKB">
        <authorList>
            <consortium name="RefSeq"/>
        </authorList>
    </citation>
    <scope>IDENTIFICATION</scope>
</reference>
<feature type="region of interest" description="Disordered" evidence="2">
    <location>
        <begin position="145"/>
        <end position="190"/>
    </location>
</feature>
<organism evidence="3 4">
    <name type="scientific">Hydra vulgaris</name>
    <name type="common">Hydra</name>
    <name type="synonym">Hydra attenuata</name>
    <dbReference type="NCBI Taxonomy" id="6087"/>
    <lineage>
        <taxon>Eukaryota</taxon>
        <taxon>Metazoa</taxon>
        <taxon>Cnidaria</taxon>
        <taxon>Hydrozoa</taxon>
        <taxon>Hydroidolina</taxon>
        <taxon>Anthoathecata</taxon>
        <taxon>Aplanulata</taxon>
        <taxon>Hydridae</taxon>
        <taxon>Hydra</taxon>
    </lineage>
</organism>
<feature type="compositionally biased region" description="Low complexity" evidence="2">
    <location>
        <begin position="175"/>
        <end position="186"/>
    </location>
</feature>
<proteinExistence type="predicted"/>
<gene>
    <name evidence="4" type="primary">LOC100201169</name>
</gene>
<protein>
    <submittedName>
        <fullName evidence="4">Coiled-coil domain-containing protein 77 isoform X2</fullName>
    </submittedName>
</protein>
<feature type="compositionally biased region" description="Basic and acidic residues" evidence="2">
    <location>
        <begin position="145"/>
        <end position="154"/>
    </location>
</feature>
<sequence>MDSSDISSESPIPSVSERLSKLNPSKELLEYYRKKIIEYDNEHDQFLDKLEKYKSSYEEQHKLQCELQQRDDEIKELQKALSDMQIFLFQEREHVLRLYAENDRLKIQELKDRKKVLHLLSLTQLTDNEITYFLKDQPLNIIPRRSDTVRSPSHEHRKNIGFTDRGPGGHHKAISSSNKQTSKSPSVNMTNNERQNYQLQIESLQAQLEEQTKLSREQIDSLLEDRKVQNDEQKAQQMQDAEKILRLTDNLQKTQTLLYESTKDYLEVKYEIRMKERKWVDERDKILQEMNSLREKLFGKKEFNNKVSNSENADTQNRSSGGSNIQLTNLMVINQLRNSLEQTQNMAEMYREQVIGLEDELARIKEENDNGKDSFKIKVEKLTQRLQLMNQRYEALEKRRGLEVEGFKNDIKIMRQRLKDVEKQLFKVTVNIGDQFDFEILKNVHSTAHRAKKIAGELHNLKSHVYGLERELKNL</sequence>
<keyword evidence="1" id="KW-0175">Coiled coil</keyword>
<evidence type="ECO:0000313" key="3">
    <source>
        <dbReference type="Proteomes" id="UP001652625"/>
    </source>
</evidence>
<dbReference type="RefSeq" id="XP_065645042.1">
    <property type="nucleotide sequence ID" value="XM_065788970.1"/>
</dbReference>
<evidence type="ECO:0000313" key="4">
    <source>
        <dbReference type="RefSeq" id="XP_065645042.1"/>
    </source>
</evidence>